<keyword evidence="4" id="KW-1185">Reference proteome</keyword>
<dbReference type="PANTHER" id="PTHR12192:SF2">
    <property type="entry name" value="GLUTATHIONE-SPECIFIC GAMMA-GLUTAMYLCYCLOTRANSFERASE 2"/>
    <property type="match status" value="1"/>
</dbReference>
<evidence type="ECO:0000256" key="2">
    <source>
        <dbReference type="ARBA" id="ARBA00023239"/>
    </source>
</evidence>
<evidence type="ECO:0000313" key="4">
    <source>
        <dbReference type="Proteomes" id="UP001412239"/>
    </source>
</evidence>
<dbReference type="Proteomes" id="UP001412239">
    <property type="component" value="Unassembled WGS sequence"/>
</dbReference>
<organism evidence="3 4">
    <name type="scientific">Tuber aestivum</name>
    <name type="common">summer truffle</name>
    <dbReference type="NCBI Taxonomy" id="59557"/>
    <lineage>
        <taxon>Eukaryota</taxon>
        <taxon>Fungi</taxon>
        <taxon>Dikarya</taxon>
        <taxon>Ascomycota</taxon>
        <taxon>Pezizomycotina</taxon>
        <taxon>Pezizomycetes</taxon>
        <taxon>Pezizales</taxon>
        <taxon>Tuberaceae</taxon>
        <taxon>Tuber</taxon>
    </lineage>
</organism>
<dbReference type="AlphaFoldDB" id="A0A292PL26"/>
<dbReference type="InterPro" id="IPR006840">
    <property type="entry name" value="ChaC"/>
</dbReference>
<proteinExistence type="predicted"/>
<dbReference type="PANTHER" id="PTHR12192">
    <property type="entry name" value="CATION TRANSPORT PROTEIN CHAC-RELATED"/>
    <property type="match status" value="1"/>
</dbReference>
<accession>A0A292PL26</accession>
<sequence>MFVDRQVPGYIKGKLVGACASLRTLGIGFVGMAYSRGNLWREITDIGISGLVVGARIWVPDPSEGEARWEMADRVNLARTTVGRRRRRVVTLIERSYWKTLNDHVNAMDPLCAVVWPTDNYKDFEDDDQVWGMAFRIKANRVEDVMRELNIREINGYSVRNDIEVFSSEPDVPPIKALVYIGTPGNPQFIAREGIPGLDELARHIFNSRGPSGENREYLYNLHKSLTGLCLAAHDRHVSRLFHRVVAIEAEDKVKHLGPGLGGPGSEDEQELEG</sequence>
<dbReference type="Pfam" id="PF04752">
    <property type="entry name" value="ChaC"/>
    <property type="match status" value="1"/>
</dbReference>
<evidence type="ECO:0000313" key="3">
    <source>
        <dbReference type="EMBL" id="CUS07471.1"/>
    </source>
</evidence>
<dbReference type="GO" id="GO:0006751">
    <property type="term" value="P:glutathione catabolic process"/>
    <property type="evidence" value="ECO:0007669"/>
    <property type="project" value="InterPro"/>
</dbReference>
<protein>
    <recommendedName>
        <fullName evidence="1">glutathione-specific gamma-glutamylcyclotransferase</fullName>
        <ecNumber evidence="1">4.3.2.7</ecNumber>
    </recommendedName>
</protein>
<dbReference type="GO" id="GO:0005737">
    <property type="term" value="C:cytoplasm"/>
    <property type="evidence" value="ECO:0007669"/>
    <property type="project" value="TreeGrafter"/>
</dbReference>
<dbReference type="EMBL" id="LN891206">
    <property type="protein sequence ID" value="CUS07471.1"/>
    <property type="molecule type" value="Genomic_DNA"/>
</dbReference>
<evidence type="ECO:0000256" key="1">
    <source>
        <dbReference type="ARBA" id="ARBA00012344"/>
    </source>
</evidence>
<dbReference type="EC" id="4.3.2.7" evidence="1"/>
<name>A0A292PL26_9PEZI</name>
<reference evidence="3" key="1">
    <citation type="submission" date="2015-10" db="EMBL/GenBank/DDBJ databases">
        <authorList>
            <person name="Regsiter A."/>
            <person name="william w."/>
        </authorList>
    </citation>
    <scope>NUCLEOTIDE SEQUENCE</scope>
    <source>
        <strain evidence="3">Montdore</strain>
    </source>
</reference>
<gene>
    <name evidence="3" type="ORF">GSTUAT00008442001</name>
</gene>
<keyword evidence="2" id="KW-0456">Lyase</keyword>
<dbReference type="GO" id="GO:0061928">
    <property type="term" value="F:glutathione specific gamma-glutamylcyclotransferase activity"/>
    <property type="evidence" value="ECO:0007669"/>
    <property type="project" value="UniProtKB-EC"/>
</dbReference>